<dbReference type="RefSeq" id="WP_377869959.1">
    <property type="nucleotide sequence ID" value="NZ_JBHMAY010000017.1"/>
</dbReference>
<comment type="caution">
    <text evidence="3">The sequence shown here is derived from an EMBL/GenBank/DDBJ whole genome shotgun (WGS) entry which is preliminary data.</text>
</comment>
<evidence type="ECO:0000313" key="3">
    <source>
        <dbReference type="EMBL" id="MFC3511008.1"/>
    </source>
</evidence>
<organism evidence="3 4">
    <name type="scientific">Amycolatopsis halotolerans</name>
    <dbReference type="NCBI Taxonomy" id="330083"/>
    <lineage>
        <taxon>Bacteria</taxon>
        <taxon>Bacillati</taxon>
        <taxon>Actinomycetota</taxon>
        <taxon>Actinomycetes</taxon>
        <taxon>Pseudonocardiales</taxon>
        <taxon>Pseudonocardiaceae</taxon>
        <taxon>Amycolatopsis</taxon>
    </lineage>
</organism>
<protein>
    <submittedName>
        <fullName evidence="3">Uncharacterized protein</fullName>
    </submittedName>
</protein>
<keyword evidence="2" id="KW-0812">Transmembrane</keyword>
<name>A0ABV7QCD4_9PSEU</name>
<evidence type="ECO:0000256" key="2">
    <source>
        <dbReference type="SAM" id="Phobius"/>
    </source>
</evidence>
<keyword evidence="4" id="KW-1185">Reference proteome</keyword>
<feature type="compositionally biased region" description="Basic and acidic residues" evidence="1">
    <location>
        <begin position="66"/>
        <end position="79"/>
    </location>
</feature>
<feature type="region of interest" description="Disordered" evidence="1">
    <location>
        <begin position="33"/>
        <end position="92"/>
    </location>
</feature>
<reference evidence="4" key="1">
    <citation type="journal article" date="2019" name="Int. J. Syst. Evol. Microbiol.">
        <title>The Global Catalogue of Microorganisms (GCM) 10K type strain sequencing project: providing services to taxonomists for standard genome sequencing and annotation.</title>
        <authorList>
            <consortium name="The Broad Institute Genomics Platform"/>
            <consortium name="The Broad Institute Genome Sequencing Center for Infectious Disease"/>
            <person name="Wu L."/>
            <person name="Ma J."/>
        </authorList>
    </citation>
    <scope>NUCLEOTIDE SEQUENCE [LARGE SCALE GENOMIC DNA]</scope>
    <source>
        <strain evidence="4">CGMCC 4.7682</strain>
    </source>
</reference>
<evidence type="ECO:0000256" key="1">
    <source>
        <dbReference type="SAM" id="MobiDB-lite"/>
    </source>
</evidence>
<proteinExistence type="predicted"/>
<feature type="transmembrane region" description="Helical" evidence="2">
    <location>
        <begin position="6"/>
        <end position="29"/>
    </location>
</feature>
<dbReference type="Proteomes" id="UP001595764">
    <property type="component" value="Unassembled WGS sequence"/>
</dbReference>
<keyword evidence="2" id="KW-1133">Transmembrane helix</keyword>
<dbReference type="EMBL" id="JBHRWI010000016">
    <property type="protein sequence ID" value="MFC3511008.1"/>
    <property type="molecule type" value="Genomic_DNA"/>
</dbReference>
<evidence type="ECO:0000313" key="4">
    <source>
        <dbReference type="Proteomes" id="UP001595764"/>
    </source>
</evidence>
<gene>
    <name evidence="3" type="ORF">ACFORO_12600</name>
</gene>
<accession>A0ABV7QCD4</accession>
<keyword evidence="2" id="KW-0472">Membrane</keyword>
<sequence>MLASITGLITAIAALVGALSGFVGMLIVVRRTSPRERRDAAQATAEKMLAPPNPGTEAAQNLIDLDQQRRGGTARDEPGHGSNRPGSGPTGT</sequence>